<evidence type="ECO:0000313" key="2">
    <source>
        <dbReference type="Proteomes" id="UP000693970"/>
    </source>
</evidence>
<protein>
    <submittedName>
        <fullName evidence="1">Uncharacterized protein</fullName>
    </submittedName>
</protein>
<comment type="caution">
    <text evidence="1">The sequence shown here is derived from an EMBL/GenBank/DDBJ whole genome shotgun (WGS) entry which is preliminary data.</text>
</comment>
<dbReference type="Proteomes" id="UP000693970">
    <property type="component" value="Unassembled WGS sequence"/>
</dbReference>
<proteinExistence type="predicted"/>
<evidence type="ECO:0000313" key="1">
    <source>
        <dbReference type="EMBL" id="KAG7354427.1"/>
    </source>
</evidence>
<reference evidence="1" key="1">
    <citation type="journal article" date="2021" name="Sci. Rep.">
        <title>Diploid genomic architecture of Nitzschia inconspicua, an elite biomass production diatom.</title>
        <authorList>
            <person name="Oliver A."/>
            <person name="Podell S."/>
            <person name="Pinowska A."/>
            <person name="Traller J.C."/>
            <person name="Smith S.R."/>
            <person name="McClure R."/>
            <person name="Beliaev A."/>
            <person name="Bohutskyi P."/>
            <person name="Hill E.A."/>
            <person name="Rabines A."/>
            <person name="Zheng H."/>
            <person name="Allen L.Z."/>
            <person name="Kuo A."/>
            <person name="Grigoriev I.V."/>
            <person name="Allen A.E."/>
            <person name="Hazlebeck D."/>
            <person name="Allen E.E."/>
        </authorList>
    </citation>
    <scope>NUCLEOTIDE SEQUENCE</scope>
    <source>
        <strain evidence="1">Hildebrandi</strain>
    </source>
</reference>
<gene>
    <name evidence="1" type="ORF">IV203_003783</name>
</gene>
<sequence length="465" mass="49654">MTRRIAILNFVLGLATVWRLLHSFSATILTSSYLPWSTTAFLPIQKGGRQSKILPAASTLSRKLSSSLNDAQFPVIVVGKIIVDEYGPPDSASPPSTLTVGGGGPQAAMGAALALAAVKYQQEGKPLLSSFVPPPQPVILVGAVGGLDFGPDEEKELQTTLQGALQQPPLLIRGNDCITPRIRLWHEGDNQILKWYAVNDSFGDERGAGRLWKSVPSKEDLQDTIEKCIEAVSQKPILHIICEGGISAPGKNGDSVPLLDPTLRRSISCLGVEPILFPQDDTGHVSHVDAMHCVGLLQKILVGENDHRQASSPTIPLIVSPDKAAYQTMQESGCLPLTATTSSISDIYFDSWAVREGPQGSTIINNEDAALSFPAATLLELVNPTGAGNAYSSAYTTLRGCGYDITTSASIATGVGAVFCEYNHCPPYTYAVVQRILEAQTEVLAKLPEVVGKEESRLKKSLGPF</sequence>
<dbReference type="EMBL" id="JAGRRH010000016">
    <property type="protein sequence ID" value="KAG7354427.1"/>
    <property type="molecule type" value="Genomic_DNA"/>
</dbReference>
<name>A0A9K3L2Z6_9STRA</name>
<dbReference type="OrthoDB" id="48931at2759"/>
<accession>A0A9K3L2Z6</accession>
<organism evidence="1 2">
    <name type="scientific">Nitzschia inconspicua</name>
    <dbReference type="NCBI Taxonomy" id="303405"/>
    <lineage>
        <taxon>Eukaryota</taxon>
        <taxon>Sar</taxon>
        <taxon>Stramenopiles</taxon>
        <taxon>Ochrophyta</taxon>
        <taxon>Bacillariophyta</taxon>
        <taxon>Bacillariophyceae</taxon>
        <taxon>Bacillariophycidae</taxon>
        <taxon>Bacillariales</taxon>
        <taxon>Bacillariaceae</taxon>
        <taxon>Nitzschia</taxon>
    </lineage>
</organism>
<dbReference type="AlphaFoldDB" id="A0A9K3L2Z6"/>
<keyword evidence="2" id="KW-1185">Reference proteome</keyword>
<reference evidence="1" key="2">
    <citation type="submission" date="2021-04" db="EMBL/GenBank/DDBJ databases">
        <authorList>
            <person name="Podell S."/>
        </authorList>
    </citation>
    <scope>NUCLEOTIDE SEQUENCE</scope>
    <source>
        <strain evidence="1">Hildebrandi</strain>
    </source>
</reference>